<dbReference type="InterPro" id="IPR006813">
    <property type="entry name" value="Glyco_trans_17"/>
</dbReference>
<proteinExistence type="predicted"/>
<dbReference type="OrthoDB" id="6474464at2759"/>
<evidence type="ECO:0000313" key="2">
    <source>
        <dbReference type="Proteomes" id="UP001140217"/>
    </source>
</evidence>
<name>A0A9W8HGJ2_9FUNG</name>
<dbReference type="PANTHER" id="PTHR12224">
    <property type="entry name" value="BETA-1,4-MANNOSYL-GLYCOPROTEIN BETA-1,4-N-ACETYLGLUCOSAMINYL-TRANSFERASE"/>
    <property type="match status" value="1"/>
</dbReference>
<organism evidence="1 2">
    <name type="scientific">Coemansia javaensis</name>
    <dbReference type="NCBI Taxonomy" id="2761396"/>
    <lineage>
        <taxon>Eukaryota</taxon>
        <taxon>Fungi</taxon>
        <taxon>Fungi incertae sedis</taxon>
        <taxon>Zoopagomycota</taxon>
        <taxon>Kickxellomycotina</taxon>
        <taxon>Kickxellomycetes</taxon>
        <taxon>Kickxellales</taxon>
        <taxon>Kickxellaceae</taxon>
        <taxon>Coemansia</taxon>
    </lineage>
</organism>
<evidence type="ECO:0000313" key="1">
    <source>
        <dbReference type="EMBL" id="KAJ2783508.1"/>
    </source>
</evidence>
<dbReference type="Pfam" id="PF04724">
    <property type="entry name" value="Glyco_transf_17"/>
    <property type="match status" value="1"/>
</dbReference>
<dbReference type="EMBL" id="JANBUL010000045">
    <property type="protein sequence ID" value="KAJ2783508.1"/>
    <property type="molecule type" value="Genomic_DNA"/>
</dbReference>
<keyword evidence="2" id="KW-1185">Reference proteome</keyword>
<dbReference type="GO" id="GO:0003830">
    <property type="term" value="F:beta-1,4-mannosylglycoprotein 4-beta-N-acetylglucosaminyltransferase activity"/>
    <property type="evidence" value="ECO:0007669"/>
    <property type="project" value="InterPro"/>
</dbReference>
<accession>A0A9W8HGJ2</accession>
<dbReference type="GO" id="GO:0006044">
    <property type="term" value="P:N-acetylglucosamine metabolic process"/>
    <property type="evidence" value="ECO:0007669"/>
    <property type="project" value="TreeGrafter"/>
</dbReference>
<comment type="caution">
    <text evidence="1">The sequence shown here is derived from an EMBL/GenBank/DDBJ whole genome shotgun (WGS) entry which is preliminary data.</text>
</comment>
<dbReference type="Proteomes" id="UP001140217">
    <property type="component" value="Unassembled WGS sequence"/>
</dbReference>
<reference evidence="1" key="1">
    <citation type="submission" date="2022-07" db="EMBL/GenBank/DDBJ databases">
        <title>Phylogenomic reconstructions and comparative analyses of Kickxellomycotina fungi.</title>
        <authorList>
            <person name="Reynolds N.K."/>
            <person name="Stajich J.E."/>
            <person name="Barry K."/>
            <person name="Grigoriev I.V."/>
            <person name="Crous P."/>
            <person name="Smith M.E."/>
        </authorList>
    </citation>
    <scope>NUCLEOTIDE SEQUENCE</scope>
    <source>
        <strain evidence="1">NBRC 105414</strain>
    </source>
</reference>
<dbReference type="GO" id="GO:0016020">
    <property type="term" value="C:membrane"/>
    <property type="evidence" value="ECO:0007669"/>
    <property type="project" value="InterPro"/>
</dbReference>
<sequence length="356" mass="41081">MRRSRLARLAVAGGAVALATMGALFLLHPTLLRDLIYMARPIWDKPPPGWTIIDRYGDACEAYGWRDRGAPGPRKVYDAIPLTVELDMLELRLRELWDVVDAFVVVESNTTFVGNSRPLVLQPNLGRFAWAREKLRYHVVTHVRLPGDSVWDNERRMRVRVQQALESEGVRDEDLVINSDADEIPDHRVVDILRRCDGAPPVVHLALREYLYSFEFPREADKPVSSWRASVKLHGRSRSYTHSRSGDHIFAAAGWHCSFCFRSLDDFRFKMTSYSHSDRLKSLRMLENDYLMRKICTGEDIFGILPEEFTFRELFYALGPPRRSHDFSGVPRALLENRDRFAFLLPGGRNCTRYVN</sequence>
<dbReference type="PANTHER" id="PTHR12224:SF0">
    <property type="entry name" value="BETA-1,4-MANNOSYL-GLYCOPROTEIN 4-BETA-N-ACETYLGLUCOSAMINYLTRANSFERASE"/>
    <property type="match status" value="1"/>
</dbReference>
<gene>
    <name evidence="1" type="ORF">H4R18_001641</name>
</gene>
<dbReference type="AlphaFoldDB" id="A0A9W8HGJ2"/>
<protein>
    <submittedName>
        <fullName evidence="1">Uncharacterized protein</fullName>
    </submittedName>
</protein>